<keyword evidence="4 10" id="KW-0132">Cell division</keyword>
<dbReference type="InterPro" id="IPR010998">
    <property type="entry name" value="Integrase_recombinase_N"/>
</dbReference>
<evidence type="ECO:0000256" key="6">
    <source>
        <dbReference type="ARBA" id="ARBA00022908"/>
    </source>
</evidence>
<keyword evidence="14" id="KW-1185">Reference proteome</keyword>
<comment type="caution">
    <text evidence="13">The sequence shown here is derived from an EMBL/GenBank/DDBJ whole genome shotgun (WGS) entry which is preliminary data.</text>
</comment>
<dbReference type="InterPro" id="IPR011010">
    <property type="entry name" value="DNA_brk_join_enz"/>
</dbReference>
<dbReference type="NCBIfam" id="TIGR02225">
    <property type="entry name" value="recomb_XerD"/>
    <property type="match status" value="1"/>
</dbReference>
<keyword evidence="8 10" id="KW-0233">DNA recombination</keyword>
<feature type="active site" evidence="10">
    <location>
        <position position="173"/>
    </location>
</feature>
<gene>
    <name evidence="13" type="primary">xerD</name>
    <name evidence="10" type="synonym">xerC</name>
    <name evidence="13" type="ORF">Tsumi_10870</name>
</gene>
<comment type="subunit">
    <text evidence="10">Forms a cyclic heterotetrameric complex composed of two molecules of XerC and two molecules of XerD.</text>
</comment>
<keyword evidence="6 10" id="KW-0229">DNA integration</keyword>
<accession>A0ABQ0E2T3</accession>
<proteinExistence type="inferred from homology"/>
<dbReference type="PANTHER" id="PTHR30349:SF81">
    <property type="entry name" value="TYROSINE RECOMBINASE XERC"/>
    <property type="match status" value="1"/>
</dbReference>
<dbReference type="Gene3D" id="1.10.443.10">
    <property type="entry name" value="Intergrase catalytic core"/>
    <property type="match status" value="1"/>
</dbReference>
<feature type="active site" evidence="10">
    <location>
        <position position="247"/>
    </location>
</feature>
<dbReference type="PANTHER" id="PTHR30349">
    <property type="entry name" value="PHAGE INTEGRASE-RELATED"/>
    <property type="match status" value="1"/>
</dbReference>
<feature type="active site" description="O-(3'-phospho-DNA)-tyrosine intermediate" evidence="10">
    <location>
        <position position="279"/>
    </location>
</feature>
<evidence type="ECO:0000256" key="1">
    <source>
        <dbReference type="ARBA" id="ARBA00004496"/>
    </source>
</evidence>
<evidence type="ECO:0000313" key="14">
    <source>
        <dbReference type="Proteomes" id="UP001628220"/>
    </source>
</evidence>
<dbReference type="CDD" id="cd00798">
    <property type="entry name" value="INT_XerDC_C"/>
    <property type="match status" value="1"/>
</dbReference>
<dbReference type="EMBL" id="BAAFSF010000004">
    <property type="protein sequence ID" value="GAB1251981.1"/>
    <property type="molecule type" value="Genomic_DNA"/>
</dbReference>
<evidence type="ECO:0000256" key="5">
    <source>
        <dbReference type="ARBA" id="ARBA00022829"/>
    </source>
</evidence>
<dbReference type="InterPro" id="IPR011932">
    <property type="entry name" value="Recomb_XerD"/>
</dbReference>
<sequence length="299" mass="34302">MIDRNAKLLEQYRQYLRLEQNLTENSVEAYLSDSAKLIDYVETEGLEWREIDYATLQQFLAQLYDIGITARSVARIISGVRSFFRFLLLEEYIESDPSELLEAPKIGVHLPEVLTVEEIDAIIKAADVDTAEGPRNVAIIELLYSCGLRVSELCSLRLADIFIDEEYLRVFGKGRKERLVPMSQKAIRSIERYLSSPGRAEPKRGEEIYLFLSKRGVRISRITVFALVKDLAEKADIQKNISPHTFRHSFATHLLEGGAHLEAIRLMLGHADISTTSIYTHIDRSHLRDQILKYHPRNQ</sequence>
<evidence type="ECO:0000256" key="7">
    <source>
        <dbReference type="ARBA" id="ARBA00023125"/>
    </source>
</evidence>
<dbReference type="SUPFAM" id="SSF56349">
    <property type="entry name" value="DNA breaking-rejoining enzymes"/>
    <property type="match status" value="1"/>
</dbReference>
<keyword evidence="3 10" id="KW-0963">Cytoplasm</keyword>
<evidence type="ECO:0000259" key="12">
    <source>
        <dbReference type="PROSITE" id="PS51900"/>
    </source>
</evidence>
<evidence type="ECO:0000256" key="2">
    <source>
        <dbReference type="ARBA" id="ARBA00010450"/>
    </source>
</evidence>
<dbReference type="PROSITE" id="PS51900">
    <property type="entry name" value="CB"/>
    <property type="match status" value="1"/>
</dbReference>
<dbReference type="HAMAP" id="MF_01808">
    <property type="entry name" value="Recomb_XerC_XerD"/>
    <property type="match status" value="1"/>
</dbReference>
<comment type="similarity">
    <text evidence="2">Belongs to the 'phage' integrase family. XerD subfamily.</text>
</comment>
<dbReference type="InterPro" id="IPR050090">
    <property type="entry name" value="Tyrosine_recombinase_XerCD"/>
</dbReference>
<dbReference type="NCBIfam" id="NF001399">
    <property type="entry name" value="PRK00283.1"/>
    <property type="match status" value="1"/>
</dbReference>
<keyword evidence="7 10" id="KW-0238">DNA-binding</keyword>
<feature type="active site" evidence="10">
    <location>
        <position position="149"/>
    </location>
</feature>
<evidence type="ECO:0000256" key="10">
    <source>
        <dbReference type="HAMAP-Rule" id="MF_01808"/>
    </source>
</evidence>
<dbReference type="RefSeq" id="WP_411915753.1">
    <property type="nucleotide sequence ID" value="NZ_BAAFSF010000004.1"/>
</dbReference>
<keyword evidence="5 10" id="KW-0159">Chromosome partition</keyword>
<dbReference type="Pfam" id="PF02899">
    <property type="entry name" value="Phage_int_SAM_1"/>
    <property type="match status" value="1"/>
</dbReference>
<evidence type="ECO:0000256" key="8">
    <source>
        <dbReference type="ARBA" id="ARBA00023172"/>
    </source>
</evidence>
<feature type="domain" description="Tyr recombinase" evidence="11">
    <location>
        <begin position="109"/>
        <end position="292"/>
    </location>
</feature>
<evidence type="ECO:0000256" key="3">
    <source>
        <dbReference type="ARBA" id="ARBA00022490"/>
    </source>
</evidence>
<evidence type="ECO:0000259" key="11">
    <source>
        <dbReference type="PROSITE" id="PS51898"/>
    </source>
</evidence>
<feature type="active site" evidence="10">
    <location>
        <position position="270"/>
    </location>
</feature>
<organism evidence="13 14">
    <name type="scientific">Porphyromonas miyakawae</name>
    <dbReference type="NCBI Taxonomy" id="3137470"/>
    <lineage>
        <taxon>Bacteria</taxon>
        <taxon>Pseudomonadati</taxon>
        <taxon>Bacteroidota</taxon>
        <taxon>Bacteroidia</taxon>
        <taxon>Bacteroidales</taxon>
        <taxon>Porphyromonadaceae</taxon>
        <taxon>Porphyromonas</taxon>
    </lineage>
</organism>
<comment type="subcellular location">
    <subcellularLocation>
        <location evidence="1 10">Cytoplasm</location>
    </subcellularLocation>
</comment>
<name>A0ABQ0E2T3_9PORP</name>
<dbReference type="Proteomes" id="UP001628220">
    <property type="component" value="Unassembled WGS sequence"/>
</dbReference>
<protein>
    <recommendedName>
        <fullName evidence="10">Tyrosine recombinase XerC</fullName>
    </recommendedName>
</protein>
<dbReference type="PROSITE" id="PS51898">
    <property type="entry name" value="TYR_RECOMBINASE"/>
    <property type="match status" value="1"/>
</dbReference>
<feature type="domain" description="Core-binding (CB)" evidence="12">
    <location>
        <begin position="3"/>
        <end position="88"/>
    </location>
</feature>
<evidence type="ECO:0000256" key="9">
    <source>
        <dbReference type="ARBA" id="ARBA00023306"/>
    </source>
</evidence>
<keyword evidence="9 10" id="KW-0131">Cell cycle</keyword>
<dbReference type="Gene3D" id="1.10.150.130">
    <property type="match status" value="1"/>
</dbReference>
<dbReference type="InterPro" id="IPR004107">
    <property type="entry name" value="Integrase_SAM-like_N"/>
</dbReference>
<dbReference type="InterPro" id="IPR013762">
    <property type="entry name" value="Integrase-like_cat_sf"/>
</dbReference>
<evidence type="ECO:0000313" key="13">
    <source>
        <dbReference type="EMBL" id="GAB1251981.1"/>
    </source>
</evidence>
<evidence type="ECO:0000256" key="4">
    <source>
        <dbReference type="ARBA" id="ARBA00022618"/>
    </source>
</evidence>
<reference evidence="13 14" key="1">
    <citation type="journal article" date="2025" name="Int. J. Syst. Evol. Microbiol.">
        <title>Desulfovibrio falkowii sp. nov., Porphyromonas miyakawae sp. nov., Mediterraneibacter flintii sp. nov. and Owariibacterium komagatae gen. nov., sp. nov., isolated from human faeces.</title>
        <authorList>
            <person name="Hamaguchi T."/>
            <person name="Ohara M."/>
            <person name="Hisatomi A."/>
            <person name="Sekiguchi K."/>
            <person name="Takeda J.I."/>
            <person name="Ueyama J."/>
            <person name="Ito M."/>
            <person name="Nishiwaki H."/>
            <person name="Ogi T."/>
            <person name="Hirayama M."/>
            <person name="Ohkuma M."/>
            <person name="Sakamoto M."/>
            <person name="Ohno K."/>
        </authorList>
    </citation>
    <scope>NUCLEOTIDE SEQUENCE [LARGE SCALE GENOMIC DNA]</scope>
    <source>
        <strain evidence="13 14">13CB11C</strain>
    </source>
</reference>
<comment type="similarity">
    <text evidence="10">Belongs to the 'phage' integrase family. XerC subfamily.</text>
</comment>
<dbReference type="Pfam" id="PF00589">
    <property type="entry name" value="Phage_integrase"/>
    <property type="match status" value="1"/>
</dbReference>
<comment type="function">
    <text evidence="10">Site-specific tyrosine recombinase, which acts by catalyzing the cutting and rejoining of the recombining DNA molecules. The XerC-XerD complex is essential to convert dimers of the bacterial chromosome into monomers to permit their segregation at cell division. It also contributes to the segregational stability of plasmids.</text>
</comment>
<feature type="active site" evidence="10">
    <location>
        <position position="244"/>
    </location>
</feature>
<dbReference type="InterPro" id="IPR002104">
    <property type="entry name" value="Integrase_catalytic"/>
</dbReference>
<dbReference type="InterPro" id="IPR023009">
    <property type="entry name" value="Tyrosine_recombinase_XerC/XerD"/>
</dbReference>
<dbReference type="InterPro" id="IPR044068">
    <property type="entry name" value="CB"/>
</dbReference>
<dbReference type="NCBIfam" id="NF040815">
    <property type="entry name" value="recomb_XerA_Arch"/>
    <property type="match status" value="1"/>
</dbReference>